<gene>
    <name evidence="6" type="primary">LOC106062124</name>
</gene>
<evidence type="ECO:0000313" key="5">
    <source>
        <dbReference type="Proteomes" id="UP001165740"/>
    </source>
</evidence>
<protein>
    <submittedName>
        <fullName evidence="6">Uncharacterized protein LOC106062124 isoform X1</fullName>
    </submittedName>
</protein>
<dbReference type="SUPFAM" id="SSF82895">
    <property type="entry name" value="TSP-1 type 1 repeat"/>
    <property type="match status" value="2"/>
</dbReference>
<name>A0A9W2ZFH1_BIOGL</name>
<feature type="transmembrane region" description="Helical" evidence="2">
    <location>
        <begin position="858"/>
        <end position="875"/>
    </location>
</feature>
<dbReference type="PROSITE" id="PS50092">
    <property type="entry name" value="TSP1"/>
    <property type="match status" value="2"/>
</dbReference>
<dbReference type="OrthoDB" id="6150863at2759"/>
<dbReference type="PANTHER" id="PTHR46534:SF1">
    <property type="entry name" value="IGGFC-BINDING PROTEIN N-TERMINAL DOMAIN-CONTAINING PROTEIN"/>
    <property type="match status" value="1"/>
</dbReference>
<keyword evidence="3" id="KW-0732">Signal</keyword>
<dbReference type="OMA" id="MHITMAL"/>
<accession>A0A9W2ZFH1</accession>
<feature type="region of interest" description="Disordered" evidence="1">
    <location>
        <begin position="909"/>
        <end position="930"/>
    </location>
</feature>
<reference evidence="6" key="1">
    <citation type="submission" date="2025-08" db="UniProtKB">
        <authorList>
            <consortium name="RefSeq"/>
        </authorList>
    </citation>
    <scope>IDENTIFICATION</scope>
</reference>
<evidence type="ECO:0000259" key="4">
    <source>
        <dbReference type="Pfam" id="PF17517"/>
    </source>
</evidence>
<dbReference type="SMART" id="SM00209">
    <property type="entry name" value="TSP1"/>
    <property type="match status" value="3"/>
</dbReference>
<dbReference type="PANTHER" id="PTHR46534">
    <property type="entry name" value="IGGFC_BINDING DOMAIN-CONTAINING PROTEIN"/>
    <property type="match status" value="1"/>
</dbReference>
<feature type="chain" id="PRO_5040727040" evidence="3">
    <location>
        <begin position="19"/>
        <end position="930"/>
    </location>
</feature>
<evidence type="ECO:0000256" key="1">
    <source>
        <dbReference type="SAM" id="MobiDB-lite"/>
    </source>
</evidence>
<dbReference type="InterPro" id="IPR035234">
    <property type="entry name" value="IgGFc-bd_N"/>
</dbReference>
<dbReference type="Proteomes" id="UP001165740">
    <property type="component" value="Chromosome 18"/>
</dbReference>
<keyword evidence="5" id="KW-1185">Reference proteome</keyword>
<feature type="signal peptide" evidence="3">
    <location>
        <begin position="1"/>
        <end position="18"/>
    </location>
</feature>
<dbReference type="AlphaFoldDB" id="A0A9W2ZFH1"/>
<feature type="domain" description="IgGFc-binding protein N-terminal" evidence="4">
    <location>
        <begin position="156"/>
        <end position="478"/>
    </location>
</feature>
<feature type="compositionally biased region" description="Acidic residues" evidence="1">
    <location>
        <begin position="532"/>
        <end position="541"/>
    </location>
</feature>
<dbReference type="Pfam" id="PF17517">
    <property type="entry name" value="IgGFc_binding"/>
    <property type="match status" value="1"/>
</dbReference>
<evidence type="ECO:0000256" key="2">
    <source>
        <dbReference type="SAM" id="Phobius"/>
    </source>
</evidence>
<proteinExistence type="predicted"/>
<evidence type="ECO:0000256" key="3">
    <source>
        <dbReference type="SAM" id="SignalP"/>
    </source>
</evidence>
<keyword evidence="2" id="KW-0812">Transmembrane</keyword>
<dbReference type="Gene3D" id="2.20.100.10">
    <property type="entry name" value="Thrombospondin type-1 (TSP1) repeat"/>
    <property type="match status" value="2"/>
</dbReference>
<dbReference type="InterPro" id="IPR036383">
    <property type="entry name" value="TSP1_rpt_sf"/>
</dbReference>
<dbReference type="InterPro" id="IPR000884">
    <property type="entry name" value="TSP1_rpt"/>
</dbReference>
<keyword evidence="2" id="KW-0472">Membrane</keyword>
<dbReference type="GeneID" id="106062124"/>
<keyword evidence="2" id="KW-1133">Transmembrane helix</keyword>
<organism evidence="5 6">
    <name type="scientific">Biomphalaria glabrata</name>
    <name type="common">Bloodfluke planorb</name>
    <name type="synonym">Freshwater snail</name>
    <dbReference type="NCBI Taxonomy" id="6526"/>
    <lineage>
        <taxon>Eukaryota</taxon>
        <taxon>Metazoa</taxon>
        <taxon>Spiralia</taxon>
        <taxon>Lophotrochozoa</taxon>
        <taxon>Mollusca</taxon>
        <taxon>Gastropoda</taxon>
        <taxon>Heterobranchia</taxon>
        <taxon>Euthyneura</taxon>
        <taxon>Panpulmonata</taxon>
        <taxon>Hygrophila</taxon>
        <taxon>Lymnaeoidea</taxon>
        <taxon>Planorbidae</taxon>
        <taxon>Biomphalaria</taxon>
    </lineage>
</organism>
<feature type="region of interest" description="Disordered" evidence="1">
    <location>
        <begin position="515"/>
        <end position="541"/>
    </location>
</feature>
<dbReference type="RefSeq" id="XP_055873829.1">
    <property type="nucleotide sequence ID" value="XM_056017854.1"/>
</dbReference>
<sequence length="930" mass="104532">MLGMNALCSLLVFTSILSESIVLGSSDNSGKQFVLAFPTYSTCDREVHFLVYTFEVIIDVNIFMRTMWNTVNKTNVEKNFTINREEMRVFVVYENFTLLYPDEHSIEYAKGRYLHALPRADISEKFTYVFSSKNTFYVTVIIIERRGSDPSTSAMQAVPTEGWGKVYYAVTLSNKPSIQIVTSQDTKVTITIISPKNKFYVKYNAFYYSDGGLIFLQLLAYKTFSLQACPKAEHDYGPLTGSIISGDKPIGVISGNCDGYDDSSKCSVQMYSKETVVSDMTMEMLLPEETFGYEFILYGKQWSSELGHYVVVASKENTKVQYQSIFAFTEETIPEKGKHLIIKGLSSAHGIKSNKPVAVYFIRQSSCSITSNYAGPGDAAILIVIPNELFMDVYYWLTPDSRLILKVAIEHFMCYVCKSEDVNNGLTLDGKLLPSVVGGNYSEINLSGKWQVAELKIETGYHEFYSNRSAKFGVYLYGIGEKTSYMYPAGFISTNISDIGQCTLKVQKNRRGDFEDNDCDGNVNEERNNGKDDDEDGEIDEDLIHPPPRNGSWGEWLPWWCTHCNATVKFRNRQCIKPLPIRGGHNCLGSKLDQRNGDCFSICNMVHGAWSEWQPWTCQERCQFMKRTRKCDNPAPQNNGRNCTGITEQFGMNTGCTKGCTTVSQASTTTTKKTKEATIKTTNLSPVSTTQPTKITTPGLVEITTSELVELPPRNGDWGSWTQWSCPLNCKEKQMQRLRVCDSPAPEPGGLECFGPPVQLTDDNLCNAICPNDCPNYKWGLNCTKDCSNCFTPCDKNKGTCDSCKAGFHIPMKSCTYECDKYFFGYDCRGNCIDRCEGQDCVERVTGTCPAKKSYNSLYFLLLLLLIPIAILCYLPQKYKRQIEYAETDFDEFENSLLSAPVNQALKSTSSKASRRTEARTEAETINSVI</sequence>
<evidence type="ECO:0000313" key="6">
    <source>
        <dbReference type="RefSeq" id="XP_055873829.1"/>
    </source>
</evidence>